<sequence>MRSARRAYLLAVFEFALPPAVLLCVTAVLAGFTLVWTVREAVRNPPDDAASGLPADGAPKRV</sequence>
<evidence type="ECO:0000313" key="3">
    <source>
        <dbReference type="Proteomes" id="UP001500467"/>
    </source>
</evidence>
<evidence type="ECO:0000313" key="2">
    <source>
        <dbReference type="EMBL" id="GAA1190646.1"/>
    </source>
</evidence>
<protein>
    <submittedName>
        <fullName evidence="2">Uncharacterized protein</fullName>
    </submittedName>
</protein>
<accession>A0ABN1V2E9</accession>
<keyword evidence="1" id="KW-0472">Membrane</keyword>
<comment type="caution">
    <text evidence="2">The sequence shown here is derived from an EMBL/GenBank/DDBJ whole genome shotgun (WGS) entry which is preliminary data.</text>
</comment>
<keyword evidence="1" id="KW-0812">Transmembrane</keyword>
<gene>
    <name evidence="2" type="ORF">GCM10009675_01160</name>
</gene>
<keyword evidence="3" id="KW-1185">Reference proteome</keyword>
<proteinExistence type="predicted"/>
<name>A0ABN1V2E9_9PSEU</name>
<dbReference type="RefSeq" id="WP_253855021.1">
    <property type="nucleotide sequence ID" value="NZ_BAAALM010000001.1"/>
</dbReference>
<evidence type="ECO:0000256" key="1">
    <source>
        <dbReference type="SAM" id="Phobius"/>
    </source>
</evidence>
<organism evidence="2 3">
    <name type="scientific">Prauserella alba</name>
    <dbReference type="NCBI Taxonomy" id="176898"/>
    <lineage>
        <taxon>Bacteria</taxon>
        <taxon>Bacillati</taxon>
        <taxon>Actinomycetota</taxon>
        <taxon>Actinomycetes</taxon>
        <taxon>Pseudonocardiales</taxon>
        <taxon>Pseudonocardiaceae</taxon>
        <taxon>Prauserella</taxon>
    </lineage>
</organism>
<dbReference type="EMBL" id="BAAALM010000001">
    <property type="protein sequence ID" value="GAA1190646.1"/>
    <property type="molecule type" value="Genomic_DNA"/>
</dbReference>
<keyword evidence="1" id="KW-1133">Transmembrane helix</keyword>
<dbReference type="Proteomes" id="UP001500467">
    <property type="component" value="Unassembled WGS sequence"/>
</dbReference>
<feature type="transmembrane region" description="Helical" evidence="1">
    <location>
        <begin position="7"/>
        <end position="36"/>
    </location>
</feature>
<reference evidence="2 3" key="1">
    <citation type="journal article" date="2019" name="Int. J. Syst. Evol. Microbiol.">
        <title>The Global Catalogue of Microorganisms (GCM) 10K type strain sequencing project: providing services to taxonomists for standard genome sequencing and annotation.</title>
        <authorList>
            <consortium name="The Broad Institute Genomics Platform"/>
            <consortium name="The Broad Institute Genome Sequencing Center for Infectious Disease"/>
            <person name="Wu L."/>
            <person name="Ma J."/>
        </authorList>
    </citation>
    <scope>NUCLEOTIDE SEQUENCE [LARGE SCALE GENOMIC DNA]</scope>
    <source>
        <strain evidence="2 3">JCM 13022</strain>
    </source>
</reference>